<dbReference type="Proteomes" id="UP000829420">
    <property type="component" value="Plasmid pW1-a"/>
</dbReference>
<evidence type="ECO:0000313" key="1">
    <source>
        <dbReference type="EMBL" id="UNH40623.1"/>
    </source>
</evidence>
<dbReference type="EMBL" id="CP093256">
    <property type="protein sequence ID" value="UNH40623.1"/>
    <property type="molecule type" value="Genomic_DNA"/>
</dbReference>
<keyword evidence="2" id="KW-1185">Reference proteome</keyword>
<geneLocation type="plasmid" evidence="1 2">
    <name>pW1-a</name>
</geneLocation>
<keyword evidence="1" id="KW-0614">Plasmid</keyword>
<organism evidence="1 2">
    <name type="scientific">Moellerella wisconsensis</name>
    <dbReference type="NCBI Taxonomy" id="158849"/>
    <lineage>
        <taxon>Bacteria</taxon>
        <taxon>Pseudomonadati</taxon>
        <taxon>Pseudomonadota</taxon>
        <taxon>Gammaproteobacteria</taxon>
        <taxon>Enterobacterales</taxon>
        <taxon>Morganellaceae</taxon>
        <taxon>Moellerella</taxon>
    </lineage>
</organism>
<accession>A0ACD3YCQ2</accession>
<gene>
    <name evidence="1" type="ORF">MNY70_17450</name>
</gene>
<proteinExistence type="predicted"/>
<name>A0ACD3YCQ2_9GAMM</name>
<sequence>MNNHLSALRATAQVQPDIAIPSSGKVTGFLFDASKIGGFRGEHIAVYPAWSKANSHGVAGNDVPLSGGRSLFSSRLLALQALRSEIESRFATQLQAIDNVIAEAESRP</sequence>
<evidence type="ECO:0000313" key="2">
    <source>
        <dbReference type="Proteomes" id="UP000829420"/>
    </source>
</evidence>
<protein>
    <submittedName>
        <fullName evidence="1">Uncharacterized protein</fullName>
    </submittedName>
</protein>
<reference evidence="1" key="1">
    <citation type="submission" date="2022-03" db="EMBL/GenBank/DDBJ databases">
        <title>ESBL-producing Moellerella wisconsensis and Escherichia marmotae isolated from wild game meat.</title>
        <authorList>
            <person name="Biggel M."/>
        </authorList>
    </citation>
    <scope>NUCLEOTIDE SEQUENCE</scope>
    <source>
        <strain evidence="1">W1</strain>
    </source>
</reference>